<feature type="region of interest" description="Disordered" evidence="1">
    <location>
        <begin position="47"/>
        <end position="69"/>
    </location>
</feature>
<dbReference type="Proteomes" id="UP000543554">
    <property type="component" value="Unassembled WGS sequence"/>
</dbReference>
<dbReference type="AlphaFoldDB" id="A0AA40S6C5"/>
<sequence length="103" mass="11194">MAFRITVVTESVGRDELTPVDLQVAPVDSINDLAPYTLRGIRMRKAKPGAQQPAAEVDVLPSRSKDGRSRTGQVFACRRFGYAPHADFHSCAAAGLLLIRGRT</sequence>
<organism evidence="2 3">
    <name type="scientific">Methylorubrum thiocyanatum</name>
    <dbReference type="NCBI Taxonomy" id="47958"/>
    <lineage>
        <taxon>Bacteria</taxon>
        <taxon>Pseudomonadati</taxon>
        <taxon>Pseudomonadota</taxon>
        <taxon>Alphaproteobacteria</taxon>
        <taxon>Hyphomicrobiales</taxon>
        <taxon>Methylobacteriaceae</taxon>
        <taxon>Methylorubrum</taxon>
    </lineage>
</organism>
<evidence type="ECO:0000313" key="2">
    <source>
        <dbReference type="EMBL" id="MBA8915082.1"/>
    </source>
</evidence>
<evidence type="ECO:0000256" key="1">
    <source>
        <dbReference type="SAM" id="MobiDB-lite"/>
    </source>
</evidence>
<gene>
    <name evidence="2" type="ORF">HNR51_004178</name>
</gene>
<proteinExistence type="predicted"/>
<name>A0AA40S6C5_9HYPH</name>
<keyword evidence="3" id="KW-1185">Reference proteome</keyword>
<reference evidence="2 3" key="1">
    <citation type="submission" date="2020-08" db="EMBL/GenBank/DDBJ databases">
        <title>Genomic Encyclopedia of Type Strains, Phase IV (KMG-IV): sequencing the most valuable type-strain genomes for metagenomic binning, comparative biology and taxonomic classification.</title>
        <authorList>
            <person name="Goeker M."/>
        </authorList>
    </citation>
    <scope>NUCLEOTIDE SEQUENCE [LARGE SCALE GENOMIC DNA]</scope>
    <source>
        <strain evidence="2 3">DSM 11490</strain>
    </source>
</reference>
<protein>
    <submittedName>
        <fullName evidence="2">Uncharacterized protein</fullName>
    </submittedName>
</protein>
<dbReference type="EMBL" id="JACJIB010000007">
    <property type="protein sequence ID" value="MBA8915082.1"/>
    <property type="molecule type" value="Genomic_DNA"/>
</dbReference>
<dbReference type="RefSeq" id="WP_239681438.1">
    <property type="nucleotide sequence ID" value="NZ_BPRF01000004.1"/>
</dbReference>
<evidence type="ECO:0000313" key="3">
    <source>
        <dbReference type="Proteomes" id="UP000543554"/>
    </source>
</evidence>
<accession>A0AA40S6C5</accession>
<comment type="caution">
    <text evidence="2">The sequence shown here is derived from an EMBL/GenBank/DDBJ whole genome shotgun (WGS) entry which is preliminary data.</text>
</comment>